<dbReference type="InterPro" id="IPR002109">
    <property type="entry name" value="Glutaredoxin"/>
</dbReference>
<dbReference type="Gene3D" id="3.40.30.10">
    <property type="entry name" value="Glutaredoxin"/>
    <property type="match status" value="1"/>
</dbReference>
<organism evidence="2 3">
    <name type="scientific">Acidihalobacter yilgarnensis</name>
    <dbReference type="NCBI Taxonomy" id="2819280"/>
    <lineage>
        <taxon>Bacteria</taxon>
        <taxon>Pseudomonadati</taxon>
        <taxon>Pseudomonadota</taxon>
        <taxon>Gammaproteobacteria</taxon>
        <taxon>Chromatiales</taxon>
        <taxon>Ectothiorhodospiraceae</taxon>
        <taxon>Acidihalobacter</taxon>
    </lineage>
</organism>
<name>A0A1D8IL22_9GAMM</name>
<dbReference type="InterPro" id="IPR036249">
    <property type="entry name" value="Thioredoxin-like_sf"/>
</dbReference>
<dbReference type="PROSITE" id="PS51354">
    <property type="entry name" value="GLUTAREDOXIN_2"/>
    <property type="match status" value="1"/>
</dbReference>
<sequence>MAHSVLLYTSPGCPDCAAVRRYLEARDVAFEEYDVTVPEVADEAKSRYGVRIAPITVIDGTALYGTFATQKPELDRLLHADSSPGRA</sequence>
<dbReference type="AlphaFoldDB" id="A0A1D8IL22"/>
<gene>
    <name evidence="2" type="ORF">BI364_03430</name>
</gene>
<accession>A0A1D8IL22</accession>
<proteinExistence type="predicted"/>
<protein>
    <submittedName>
        <fullName evidence="2">NrdH-redoxin</fullName>
    </submittedName>
</protein>
<keyword evidence="3" id="KW-1185">Reference proteome</keyword>
<dbReference type="Proteomes" id="UP000095401">
    <property type="component" value="Chromosome"/>
</dbReference>
<dbReference type="Pfam" id="PF00462">
    <property type="entry name" value="Glutaredoxin"/>
    <property type="match status" value="1"/>
</dbReference>
<evidence type="ECO:0000259" key="1">
    <source>
        <dbReference type="Pfam" id="PF00462"/>
    </source>
</evidence>
<evidence type="ECO:0000313" key="3">
    <source>
        <dbReference type="Proteomes" id="UP000095401"/>
    </source>
</evidence>
<dbReference type="EMBL" id="CP017415">
    <property type="protein sequence ID" value="AOU97178.1"/>
    <property type="molecule type" value="Genomic_DNA"/>
</dbReference>
<dbReference type="SUPFAM" id="SSF52833">
    <property type="entry name" value="Thioredoxin-like"/>
    <property type="match status" value="1"/>
</dbReference>
<dbReference type="KEGG" id="aprs:BI364_03430"/>
<dbReference type="CDD" id="cd02976">
    <property type="entry name" value="NrdH"/>
    <property type="match status" value="1"/>
</dbReference>
<reference evidence="3" key="1">
    <citation type="submission" date="2016-09" db="EMBL/GenBank/DDBJ databases">
        <title>Acidihalobacter prosperus F5.</title>
        <authorList>
            <person name="Khaleque H.N."/>
            <person name="Ramsay J.P."/>
            <person name="Kaksonen A.H."/>
            <person name="Boxall N.J."/>
            <person name="Watkin E.L.J."/>
        </authorList>
    </citation>
    <scope>NUCLEOTIDE SEQUENCE [LARGE SCALE GENOMIC DNA]</scope>
    <source>
        <strain evidence="3">F5</strain>
    </source>
</reference>
<evidence type="ECO:0000313" key="2">
    <source>
        <dbReference type="EMBL" id="AOU97178.1"/>
    </source>
</evidence>
<dbReference type="RefSeq" id="WP_070077566.1">
    <property type="nucleotide sequence ID" value="NZ_CP017415.1"/>
</dbReference>
<feature type="domain" description="Glutaredoxin" evidence="1">
    <location>
        <begin position="5"/>
        <end position="61"/>
    </location>
</feature>